<dbReference type="GO" id="GO:0016887">
    <property type="term" value="F:ATP hydrolysis activity"/>
    <property type="evidence" value="ECO:0007669"/>
    <property type="project" value="InterPro"/>
</dbReference>
<dbReference type="AlphaFoldDB" id="A0A1I5AWX5"/>
<dbReference type="STRING" id="995034.SAMN05216219_1588"/>
<evidence type="ECO:0000256" key="1">
    <source>
        <dbReference type="SAM" id="Coils"/>
    </source>
</evidence>
<gene>
    <name evidence="3" type="ORF">SAMN05216219_1588</name>
</gene>
<dbReference type="Pfam" id="PF13476">
    <property type="entry name" value="AAA_23"/>
    <property type="match status" value="1"/>
</dbReference>
<feature type="domain" description="Rad50/SbcC-type AAA" evidence="2">
    <location>
        <begin position="8"/>
        <end position="238"/>
    </location>
</feature>
<proteinExistence type="predicted"/>
<name>A0A1I5AWX5_9MICO</name>
<protein>
    <submittedName>
        <fullName evidence="3">AAA domain-containing protein</fullName>
    </submittedName>
</protein>
<evidence type="ECO:0000313" key="3">
    <source>
        <dbReference type="EMBL" id="SFN66944.1"/>
    </source>
</evidence>
<dbReference type="InterPro" id="IPR038729">
    <property type="entry name" value="Rad50/SbcC_AAA"/>
</dbReference>
<dbReference type="SUPFAM" id="SSF52540">
    <property type="entry name" value="P-loop containing nucleoside triphosphate hydrolases"/>
    <property type="match status" value="1"/>
</dbReference>
<dbReference type="EMBL" id="FOVM01000004">
    <property type="protein sequence ID" value="SFN66944.1"/>
    <property type="molecule type" value="Genomic_DNA"/>
</dbReference>
<reference evidence="4" key="1">
    <citation type="submission" date="2016-10" db="EMBL/GenBank/DDBJ databases">
        <authorList>
            <person name="Varghese N."/>
            <person name="Submissions S."/>
        </authorList>
    </citation>
    <scope>NUCLEOTIDE SEQUENCE [LARGE SCALE GENOMIC DNA]</scope>
    <source>
        <strain evidence="4">CGMCC 1.11101</strain>
    </source>
</reference>
<dbReference type="GO" id="GO:0006302">
    <property type="term" value="P:double-strand break repair"/>
    <property type="evidence" value="ECO:0007669"/>
    <property type="project" value="InterPro"/>
</dbReference>
<keyword evidence="1" id="KW-0175">Coiled coil</keyword>
<sequence>MTLQIVNLQAENYKRVKAVNITPEGNVVFIGGRNAQGKTSVLDAIWAALAGGDASRATQQPIRDGQETAVVRLDLGEYIVTRRWTKDDSGTLTVESGDGAKYSSPQKLLDEVVGARAFDPLAFTRQSARDQVATLVSTVKLPFDPAAVERERKGMFDTRTEVKREVTKLEGQLAGFAPTDETLPAEEVSAASVLDEYEEASQHNAAIDRLYNAAADAQTERENAAKHVAKLEEQLDAARTYLTMAIETEETTVAKAAASVRKDLAAISARLASVEATNAKVRAQQHRAAVAAELSERKQRAAQLTIQLEQIDKRKAGALAAANFPVDGLSFDDSGVTYKGIPFSQASAAEQLRVSVALAMAANPTLRVLRILDGSLLDSDSLKIIGELATENDYQVWIEIVDESGKVGVVIEDGQVKA</sequence>
<accession>A0A1I5AWX5</accession>
<evidence type="ECO:0000259" key="2">
    <source>
        <dbReference type="Pfam" id="PF13476"/>
    </source>
</evidence>
<dbReference type="RefSeq" id="WP_090710351.1">
    <property type="nucleotide sequence ID" value="NZ_FOVM01000004.1"/>
</dbReference>
<feature type="coiled-coil region" evidence="1">
    <location>
        <begin position="207"/>
        <end position="241"/>
    </location>
</feature>
<dbReference type="InterPro" id="IPR027417">
    <property type="entry name" value="P-loop_NTPase"/>
</dbReference>
<evidence type="ECO:0000313" key="4">
    <source>
        <dbReference type="Proteomes" id="UP000198867"/>
    </source>
</evidence>
<keyword evidence="4" id="KW-1185">Reference proteome</keyword>
<dbReference type="Gene3D" id="3.40.50.300">
    <property type="entry name" value="P-loop containing nucleotide triphosphate hydrolases"/>
    <property type="match status" value="1"/>
</dbReference>
<dbReference type="OrthoDB" id="9791904at2"/>
<dbReference type="Proteomes" id="UP000198867">
    <property type="component" value="Unassembled WGS sequence"/>
</dbReference>
<organism evidence="3 4">
    <name type="scientific">Mycetocola miduiensis</name>
    <dbReference type="NCBI Taxonomy" id="995034"/>
    <lineage>
        <taxon>Bacteria</taxon>
        <taxon>Bacillati</taxon>
        <taxon>Actinomycetota</taxon>
        <taxon>Actinomycetes</taxon>
        <taxon>Micrococcales</taxon>
        <taxon>Microbacteriaceae</taxon>
        <taxon>Mycetocola</taxon>
    </lineage>
</organism>